<keyword evidence="2" id="KW-0812">Transmembrane</keyword>
<evidence type="ECO:0000313" key="4">
    <source>
        <dbReference type="Proteomes" id="UP000198336"/>
    </source>
</evidence>
<evidence type="ECO:0000256" key="2">
    <source>
        <dbReference type="SAM" id="Phobius"/>
    </source>
</evidence>
<protein>
    <submittedName>
        <fullName evidence="3">Uncharacterized protein</fullName>
    </submittedName>
</protein>
<dbReference type="AlphaFoldDB" id="A0A226I022"/>
<keyword evidence="1" id="KW-0175">Coiled coil</keyword>
<feature type="transmembrane region" description="Helical" evidence="2">
    <location>
        <begin position="186"/>
        <end position="204"/>
    </location>
</feature>
<sequence>MIRKRENRRRIYYVPGMISLIVIPLLCFYHFYKVDAFKEEGCIDIYIPSDSAEIEKVMAYKRNYKVFNFNNSLDLERKKLNELRLDLKELNRTNDTINGIQVCFGTKMRYEVYIEILDIFFAEKETLFMQYKNNFFVLKIPKPKNQISVKIVPITCGYFEANKDYILEQERKRKYEYYLSLYKQNWIIFLGYLGIVFLNIFTLVKFNKNR</sequence>
<gene>
    <name evidence="3" type="ORF">B0A75_10000</name>
</gene>
<feature type="coiled-coil region" evidence="1">
    <location>
        <begin position="73"/>
        <end position="100"/>
    </location>
</feature>
<name>A0A226I022_9FLAO</name>
<accession>A0A226I022</accession>
<evidence type="ECO:0000313" key="3">
    <source>
        <dbReference type="EMBL" id="OXA99845.1"/>
    </source>
</evidence>
<comment type="caution">
    <text evidence="3">The sequence shown here is derived from an EMBL/GenBank/DDBJ whole genome shotgun (WGS) entry which is preliminary data.</text>
</comment>
<evidence type="ECO:0000256" key="1">
    <source>
        <dbReference type="SAM" id="Coils"/>
    </source>
</evidence>
<feature type="transmembrane region" description="Helical" evidence="2">
    <location>
        <begin position="12"/>
        <end position="32"/>
    </location>
</feature>
<proteinExistence type="predicted"/>
<keyword evidence="2" id="KW-1133">Transmembrane helix</keyword>
<organism evidence="3 4">
    <name type="scientific">Flavobacterium oncorhynchi</name>
    <dbReference type="NCBI Taxonomy" id="728056"/>
    <lineage>
        <taxon>Bacteria</taxon>
        <taxon>Pseudomonadati</taxon>
        <taxon>Bacteroidota</taxon>
        <taxon>Flavobacteriia</taxon>
        <taxon>Flavobacteriales</taxon>
        <taxon>Flavobacteriaceae</taxon>
        <taxon>Flavobacterium</taxon>
    </lineage>
</organism>
<dbReference type="EMBL" id="MUHA01000012">
    <property type="protein sequence ID" value="OXA99845.1"/>
    <property type="molecule type" value="Genomic_DNA"/>
</dbReference>
<dbReference type="Proteomes" id="UP000198336">
    <property type="component" value="Unassembled WGS sequence"/>
</dbReference>
<keyword evidence="4" id="KW-1185">Reference proteome</keyword>
<keyword evidence="2" id="KW-0472">Membrane</keyword>
<reference evidence="3 4" key="1">
    <citation type="submission" date="2016-11" db="EMBL/GenBank/DDBJ databases">
        <title>Whole genomes of Flavobacteriaceae.</title>
        <authorList>
            <person name="Stine C."/>
            <person name="Li C."/>
            <person name="Tadesse D."/>
        </authorList>
    </citation>
    <scope>NUCLEOTIDE SEQUENCE [LARGE SCALE GENOMIC DNA]</scope>
    <source>
        <strain evidence="3 4">CCUG 59446</strain>
    </source>
</reference>